<dbReference type="InterPro" id="IPR001623">
    <property type="entry name" value="DnaJ_domain"/>
</dbReference>
<dbReference type="Proteomes" id="UP001157034">
    <property type="component" value="Unassembled WGS sequence"/>
</dbReference>
<gene>
    <name evidence="3" type="ORF">GCM10025881_34620</name>
</gene>
<feature type="region of interest" description="Disordered" evidence="1">
    <location>
        <begin position="195"/>
        <end position="227"/>
    </location>
</feature>
<reference evidence="4" key="1">
    <citation type="journal article" date="2019" name="Int. J. Syst. Evol. Microbiol.">
        <title>The Global Catalogue of Microorganisms (GCM) 10K type strain sequencing project: providing services to taxonomists for standard genome sequencing and annotation.</title>
        <authorList>
            <consortium name="The Broad Institute Genomics Platform"/>
            <consortium name="The Broad Institute Genome Sequencing Center for Infectious Disease"/>
            <person name="Wu L."/>
            <person name="Ma J."/>
        </authorList>
    </citation>
    <scope>NUCLEOTIDE SEQUENCE [LARGE SCALE GENOMIC DNA]</scope>
    <source>
        <strain evidence="4">NBRC 108894</strain>
    </source>
</reference>
<accession>A0ABQ6K8P3</accession>
<dbReference type="SMART" id="SM00271">
    <property type="entry name" value="DnaJ"/>
    <property type="match status" value="1"/>
</dbReference>
<dbReference type="Gene3D" id="1.10.287.110">
    <property type="entry name" value="DnaJ domain"/>
    <property type="match status" value="1"/>
</dbReference>
<organism evidence="3 4">
    <name type="scientific">Pseudolysinimonas kribbensis</name>
    <dbReference type="NCBI Taxonomy" id="433641"/>
    <lineage>
        <taxon>Bacteria</taxon>
        <taxon>Bacillati</taxon>
        <taxon>Actinomycetota</taxon>
        <taxon>Actinomycetes</taxon>
        <taxon>Micrococcales</taxon>
        <taxon>Microbacteriaceae</taxon>
        <taxon>Pseudolysinimonas</taxon>
    </lineage>
</organism>
<dbReference type="PRINTS" id="PR00625">
    <property type="entry name" value="JDOMAIN"/>
</dbReference>
<evidence type="ECO:0000313" key="3">
    <source>
        <dbReference type="EMBL" id="GMA96638.1"/>
    </source>
</evidence>
<dbReference type="SUPFAM" id="SSF46565">
    <property type="entry name" value="Chaperone J-domain"/>
    <property type="match status" value="1"/>
</dbReference>
<evidence type="ECO:0000256" key="1">
    <source>
        <dbReference type="SAM" id="MobiDB-lite"/>
    </source>
</evidence>
<sequence>MNKDALQHARDLIAKGRTVKDERDDWSEHSPSTDDENAWLEKHGWDEFALWHLGIDRSEPEETKKRYSFPYGDYSRLHRCAVISLESRAGQYGHDDIEDATKKLLRSSTRSPAAVLDALSPCSRQNDRVPDSPLAASPYEVLGVAATATDDELRRAYRRRLRQTHPDTGGAALEFDRVQRAWELIGTADARAAYDRGARPASTEDRTWAPAAPRREGTRPAARSHGHPGGWYREQFLVLLHEWVGRGVEVPDPYDPRLLARAPRELRHLLAQAVAEEDTARALATLGIGFTVWHDVRTDGDAAGALRASPQGAGGKIDHVVLGPTGLWAMLSEDWGEPVSVRRGELVGPALARDERPVHELAQRARHFARAARVRFTSLVIVVPDGGTGEGVTSLGSVKGMPALVVERPRLADLVRRGIPGVGIGGTDLFEVRTRVQAAARFV</sequence>
<dbReference type="PROSITE" id="PS50076">
    <property type="entry name" value="DNAJ_2"/>
    <property type="match status" value="1"/>
</dbReference>
<dbReference type="PANTHER" id="PTHR44240:SF10">
    <property type="entry name" value="J DOMAIN-CONTAINING PROTEIN"/>
    <property type="match status" value="1"/>
</dbReference>
<dbReference type="InterPro" id="IPR052276">
    <property type="entry name" value="Diphthamide-biosynth_chaperone"/>
</dbReference>
<feature type="domain" description="J" evidence="2">
    <location>
        <begin position="137"/>
        <end position="198"/>
    </location>
</feature>
<evidence type="ECO:0000259" key="2">
    <source>
        <dbReference type="PROSITE" id="PS50076"/>
    </source>
</evidence>
<protein>
    <recommendedName>
        <fullName evidence="2">J domain-containing protein</fullName>
    </recommendedName>
</protein>
<dbReference type="EMBL" id="BSVB01000001">
    <property type="protein sequence ID" value="GMA96638.1"/>
    <property type="molecule type" value="Genomic_DNA"/>
</dbReference>
<proteinExistence type="predicted"/>
<dbReference type="Pfam" id="PF00226">
    <property type="entry name" value="DnaJ"/>
    <property type="match status" value="1"/>
</dbReference>
<evidence type="ECO:0000313" key="4">
    <source>
        <dbReference type="Proteomes" id="UP001157034"/>
    </source>
</evidence>
<dbReference type="PANTHER" id="PTHR44240">
    <property type="entry name" value="DNAJ DOMAIN (PROKARYOTIC HEAT SHOCK PROTEIN)-RELATED"/>
    <property type="match status" value="1"/>
</dbReference>
<name>A0ABQ6K8P3_9MICO</name>
<comment type="caution">
    <text evidence="3">The sequence shown here is derived from an EMBL/GenBank/DDBJ whole genome shotgun (WGS) entry which is preliminary data.</text>
</comment>
<dbReference type="InterPro" id="IPR036869">
    <property type="entry name" value="J_dom_sf"/>
</dbReference>
<keyword evidence="4" id="KW-1185">Reference proteome</keyword>
<feature type="compositionally biased region" description="Basic and acidic residues" evidence="1">
    <location>
        <begin position="195"/>
        <end position="218"/>
    </location>
</feature>